<reference evidence="1" key="1">
    <citation type="submission" date="2023-07" db="EMBL/GenBank/DDBJ databases">
        <authorList>
            <person name="Pelsma A.J. K."/>
        </authorList>
    </citation>
    <scope>NUCLEOTIDE SEQUENCE</scope>
</reference>
<protein>
    <submittedName>
        <fullName evidence="1">Uncharacterized protein</fullName>
    </submittedName>
</protein>
<evidence type="ECO:0000313" key="1">
    <source>
        <dbReference type="EMBL" id="CAJ0868633.1"/>
    </source>
</evidence>
<organism evidence="1">
    <name type="scientific">freshwater sediment metagenome</name>
    <dbReference type="NCBI Taxonomy" id="556182"/>
    <lineage>
        <taxon>unclassified sequences</taxon>
        <taxon>metagenomes</taxon>
        <taxon>ecological metagenomes</taxon>
    </lineage>
</organism>
<dbReference type="EMBL" id="OY288114">
    <property type="protein sequence ID" value="CAJ0868633.1"/>
    <property type="molecule type" value="Genomic_DNA"/>
</dbReference>
<gene>
    <name evidence="1" type="ORF">AMST5_02064</name>
</gene>
<proteinExistence type="predicted"/>
<dbReference type="AlphaFoldDB" id="A0AA48R9S3"/>
<sequence length="95" mass="10190">MNDRTELASLFMDTLTLSMAANTVIAVRLSKMAFGVVDPSLEGPLMVVEKVDAAVEATFAAARSMVSGEPHHAAGRAVAVYKRKVDRNLRRLTSG</sequence>
<accession>A0AA48R9S3</accession>
<name>A0AA48R9S3_9ZZZZ</name>